<dbReference type="KEGG" id="kvr:CIB50_0000212"/>
<feature type="transmembrane region" description="Helical" evidence="1">
    <location>
        <begin position="28"/>
        <end position="46"/>
    </location>
</feature>
<organism evidence="3 4">
    <name type="scientific">Kocuria varians</name>
    <name type="common">Micrococcus varians</name>
    <dbReference type="NCBI Taxonomy" id="1272"/>
    <lineage>
        <taxon>Bacteria</taxon>
        <taxon>Bacillati</taxon>
        <taxon>Actinomycetota</taxon>
        <taxon>Actinomycetes</taxon>
        <taxon>Micrococcales</taxon>
        <taxon>Micrococcaceae</taxon>
        <taxon>Kocuria</taxon>
    </lineage>
</organism>
<keyword evidence="1" id="KW-1133">Transmembrane helix</keyword>
<dbReference type="Gene3D" id="1.10.287.70">
    <property type="match status" value="1"/>
</dbReference>
<evidence type="ECO:0000313" key="4">
    <source>
        <dbReference type="Proteomes" id="UP000216825"/>
    </source>
</evidence>
<dbReference type="Pfam" id="PF07885">
    <property type="entry name" value="Ion_trans_2"/>
    <property type="match status" value="1"/>
</dbReference>
<dbReference type="RefSeq" id="WP_179229909.1">
    <property type="nucleotide sequence ID" value="NZ_CP059343.1"/>
</dbReference>
<keyword evidence="4" id="KW-1185">Reference proteome</keyword>
<dbReference type="Proteomes" id="UP000216825">
    <property type="component" value="Chromosome"/>
</dbReference>
<keyword evidence="1" id="KW-0812">Transmembrane</keyword>
<proteinExistence type="predicted"/>
<evidence type="ECO:0000313" key="3">
    <source>
        <dbReference type="EMBL" id="QMS55527.1"/>
    </source>
</evidence>
<evidence type="ECO:0000256" key="1">
    <source>
        <dbReference type="SAM" id="Phobius"/>
    </source>
</evidence>
<protein>
    <recommendedName>
        <fullName evidence="2">Potassium channel domain-containing protein</fullName>
    </recommendedName>
</protein>
<reference evidence="3 4" key="2">
    <citation type="submission" date="2020-07" db="EMBL/GenBank/DDBJ databases">
        <title>Genome of starter culture bacteria Kocuria salsicia reveals its technological properties and safety for usage in meat industry.</title>
        <authorList>
            <person name="Michael M."/>
            <person name="Konstantin K."/>
            <person name="Evgenii K."/>
            <person name="Galina S."/>
            <person name="Oksana K."/>
            <person name="Andrei L."/>
        </authorList>
    </citation>
    <scope>NUCLEOTIDE SEQUENCE [LARGE SCALE GENOMIC DNA]</scope>
    <source>
        <strain evidence="3 4">80</strain>
    </source>
</reference>
<dbReference type="EMBL" id="CP059343">
    <property type="protein sequence ID" value="QMS55527.1"/>
    <property type="molecule type" value="Genomic_DNA"/>
</dbReference>
<evidence type="ECO:0000259" key="2">
    <source>
        <dbReference type="Pfam" id="PF07885"/>
    </source>
</evidence>
<name>A0A7D7KY75_KOCVA</name>
<feature type="domain" description="Potassium channel" evidence="2">
    <location>
        <begin position="30"/>
        <end position="110"/>
    </location>
</feature>
<accession>A0A7D7KY75</accession>
<dbReference type="AlphaFoldDB" id="A0A7D7KY75"/>
<dbReference type="InterPro" id="IPR013099">
    <property type="entry name" value="K_chnl_dom"/>
</dbReference>
<sequence>MPGVVGIVGAVIIHHVRRGDDPVGRRLLLFTVAVATIALSFHAVAATSGQFEGLQTRTDALCFTVVTLATIGYGDIHPVGQAAQVMVVVAMCFHVVFLTMLVSVIGRQIRDRISR</sequence>
<gene>
    <name evidence="3" type="ORF">CIB50_0000212</name>
</gene>
<feature type="transmembrane region" description="Helical" evidence="1">
    <location>
        <begin position="82"/>
        <end position="105"/>
    </location>
</feature>
<dbReference type="SUPFAM" id="SSF81324">
    <property type="entry name" value="Voltage-gated potassium channels"/>
    <property type="match status" value="1"/>
</dbReference>
<keyword evidence="1" id="KW-0472">Membrane</keyword>
<reference evidence="4" key="1">
    <citation type="submission" date="2017-08" db="EMBL/GenBank/DDBJ databases">
        <title>Draft Genome Sequence of Kocuria varians 80.</title>
        <authorList>
            <person name="Minaev M."/>
            <person name="Kurbakov K.A."/>
            <person name="Solodovnikova G.I."/>
            <person name="Kuznetsova O.A."/>
            <person name="Lisitsyn A.B."/>
        </authorList>
    </citation>
    <scope>NUCLEOTIDE SEQUENCE [LARGE SCALE GENOMIC DNA]</scope>
    <source>
        <strain evidence="4">80</strain>
    </source>
</reference>